<evidence type="ECO:0000313" key="6">
    <source>
        <dbReference type="RefSeq" id="XP_008277303.1"/>
    </source>
</evidence>
<sequence>MKMSDSKEREDGAEPPASSCLSVKSDRPRRHPPNFSKEPEPSDTKLSYCGLSESHCEVVASALKSNPSHLTQLDLSRNYDLKDSGVKRLCDGLKSPNCKLEILRLEGCRLSEISCDSLVSALKSNPSHLEHLDLTNNNLQDSGVKHLCGFLESPDCILQTLSQSKTTKIHLM</sequence>
<dbReference type="InterPro" id="IPR032675">
    <property type="entry name" value="LRR_dom_sf"/>
</dbReference>
<keyword evidence="4" id="KW-1185">Reference proteome</keyword>
<dbReference type="RefSeq" id="XP_008277303.1">
    <property type="nucleotide sequence ID" value="XM_008279081.1"/>
</dbReference>
<dbReference type="GeneID" id="103355330"/>
<name>A0A9Y4N0B8_9TELE</name>
<evidence type="ECO:0000256" key="3">
    <source>
        <dbReference type="SAM" id="MobiDB-lite"/>
    </source>
</evidence>
<keyword evidence="2" id="KW-0677">Repeat</keyword>
<dbReference type="PANTHER" id="PTHR24106">
    <property type="entry name" value="NACHT, LRR AND CARD DOMAINS-CONTAINING"/>
    <property type="match status" value="1"/>
</dbReference>
<reference evidence="5 6" key="1">
    <citation type="submission" date="2025-04" db="UniProtKB">
        <authorList>
            <consortium name="RefSeq"/>
        </authorList>
    </citation>
    <scope>IDENTIFICATION</scope>
</reference>
<dbReference type="Gene3D" id="3.80.10.10">
    <property type="entry name" value="Ribonuclease Inhibitor"/>
    <property type="match status" value="1"/>
</dbReference>
<dbReference type="SUPFAM" id="SSF52047">
    <property type="entry name" value="RNI-like"/>
    <property type="match status" value="1"/>
</dbReference>
<dbReference type="PROSITE" id="PS51450">
    <property type="entry name" value="LRR"/>
    <property type="match status" value="1"/>
</dbReference>
<dbReference type="SMART" id="SM00368">
    <property type="entry name" value="LRR_RI"/>
    <property type="match status" value="3"/>
</dbReference>
<proteinExistence type="predicted"/>
<dbReference type="InterPro" id="IPR001611">
    <property type="entry name" value="Leu-rich_rpt"/>
</dbReference>
<evidence type="ECO:0000313" key="4">
    <source>
        <dbReference type="Proteomes" id="UP000694891"/>
    </source>
</evidence>
<organism evidence="4 6">
    <name type="scientific">Stegastes partitus</name>
    <name type="common">bicolor damselfish</name>
    <dbReference type="NCBI Taxonomy" id="144197"/>
    <lineage>
        <taxon>Eukaryota</taxon>
        <taxon>Metazoa</taxon>
        <taxon>Chordata</taxon>
        <taxon>Craniata</taxon>
        <taxon>Vertebrata</taxon>
        <taxon>Euteleostomi</taxon>
        <taxon>Actinopterygii</taxon>
        <taxon>Neopterygii</taxon>
        <taxon>Teleostei</taxon>
        <taxon>Neoteleostei</taxon>
        <taxon>Acanthomorphata</taxon>
        <taxon>Ovalentaria</taxon>
        <taxon>Pomacentridae</taxon>
        <taxon>Stegastes</taxon>
    </lineage>
</organism>
<dbReference type="Proteomes" id="UP000694891">
    <property type="component" value="Unplaced"/>
</dbReference>
<keyword evidence="1" id="KW-0433">Leucine-rich repeat</keyword>
<accession>A0A9Y4N0B8</accession>
<feature type="region of interest" description="Disordered" evidence="3">
    <location>
        <begin position="1"/>
        <end position="43"/>
    </location>
</feature>
<dbReference type="InterPro" id="IPR051261">
    <property type="entry name" value="NLR"/>
</dbReference>
<evidence type="ECO:0000256" key="2">
    <source>
        <dbReference type="ARBA" id="ARBA00022737"/>
    </source>
</evidence>
<dbReference type="RefSeq" id="XP_008277302.1">
    <property type="nucleotide sequence ID" value="XM_008279080.1"/>
</dbReference>
<protein>
    <submittedName>
        <fullName evidence="5 6">Ribonuclease inhibitor-like</fullName>
    </submittedName>
</protein>
<feature type="compositionally biased region" description="Basic and acidic residues" evidence="3">
    <location>
        <begin position="1"/>
        <end position="12"/>
    </location>
</feature>
<dbReference type="AlphaFoldDB" id="A0A9Y4N0B8"/>
<evidence type="ECO:0000313" key="5">
    <source>
        <dbReference type="RefSeq" id="XP_008277302.1"/>
    </source>
</evidence>
<dbReference type="Pfam" id="PF13516">
    <property type="entry name" value="LRR_6"/>
    <property type="match status" value="2"/>
</dbReference>
<evidence type="ECO:0000256" key="1">
    <source>
        <dbReference type="ARBA" id="ARBA00022614"/>
    </source>
</evidence>
<dbReference type="Pfam" id="PF00560">
    <property type="entry name" value="LRR_1"/>
    <property type="match status" value="1"/>
</dbReference>
<gene>
    <name evidence="5 6" type="primary">LOC103355330</name>
</gene>